<organism evidence="2 3">
    <name type="scientific">Gonapodya prolifera (strain JEL478)</name>
    <name type="common">Monoblepharis prolifera</name>
    <dbReference type="NCBI Taxonomy" id="1344416"/>
    <lineage>
        <taxon>Eukaryota</taxon>
        <taxon>Fungi</taxon>
        <taxon>Fungi incertae sedis</taxon>
        <taxon>Chytridiomycota</taxon>
        <taxon>Chytridiomycota incertae sedis</taxon>
        <taxon>Monoblepharidomycetes</taxon>
        <taxon>Monoblepharidales</taxon>
        <taxon>Gonapodyaceae</taxon>
        <taxon>Gonapodya</taxon>
    </lineage>
</organism>
<keyword evidence="3" id="KW-1185">Reference proteome</keyword>
<feature type="region of interest" description="Disordered" evidence="1">
    <location>
        <begin position="140"/>
        <end position="241"/>
    </location>
</feature>
<dbReference type="OrthoDB" id="2184315at2759"/>
<feature type="compositionally biased region" description="Low complexity" evidence="1">
    <location>
        <begin position="19"/>
        <end position="35"/>
    </location>
</feature>
<evidence type="ECO:0000313" key="2">
    <source>
        <dbReference type="EMBL" id="KXS15648.1"/>
    </source>
</evidence>
<feature type="compositionally biased region" description="Acidic residues" evidence="1">
    <location>
        <begin position="166"/>
        <end position="181"/>
    </location>
</feature>
<reference evidence="2 3" key="1">
    <citation type="journal article" date="2015" name="Genome Biol. Evol.">
        <title>Phylogenomic analyses indicate that early fungi evolved digesting cell walls of algal ancestors of land plants.</title>
        <authorList>
            <person name="Chang Y."/>
            <person name="Wang S."/>
            <person name="Sekimoto S."/>
            <person name="Aerts A.L."/>
            <person name="Choi C."/>
            <person name="Clum A."/>
            <person name="LaButti K.M."/>
            <person name="Lindquist E.A."/>
            <person name="Yee Ngan C."/>
            <person name="Ohm R.A."/>
            <person name="Salamov A.A."/>
            <person name="Grigoriev I.V."/>
            <person name="Spatafora J.W."/>
            <person name="Berbee M.L."/>
        </authorList>
    </citation>
    <scope>NUCLEOTIDE SEQUENCE [LARGE SCALE GENOMIC DNA]</scope>
    <source>
        <strain evidence="2 3">JEL478</strain>
    </source>
</reference>
<accession>A0A139AFW6</accession>
<protein>
    <submittedName>
        <fullName evidence="2">Uncharacterized protein</fullName>
    </submittedName>
</protein>
<gene>
    <name evidence="2" type="ORF">M427DRAFT_56488</name>
</gene>
<proteinExistence type="predicted"/>
<feature type="region of interest" description="Disordered" evidence="1">
    <location>
        <begin position="19"/>
        <end position="112"/>
    </location>
</feature>
<dbReference type="AlphaFoldDB" id="A0A139AFW6"/>
<sequence length="241" mass="25583">MPLPFLSSPRFLNLSLSLPSLPSWRSRSPSSASASDADAKPTSAQQRSFGTRRAYSPLMDPAPAGIGSAQQKHERPRSSLSDEPASSARPRSSASSSPAGTLPRRPVSYSRVATSLTVNTGKPSGWVDFCTEEDDTTVARSPLGVGLREAYSGGTSPTRETSPVEDAGDLSQGEDDGDVDLLNDSGVFRSPEGWGTQEAYTGVRITPSTTRRDSTAQSSESLRTPKGVGLREAWTGRTQSY</sequence>
<name>A0A139AFW6_GONPJ</name>
<feature type="compositionally biased region" description="Low complexity" evidence="1">
    <location>
        <begin position="84"/>
        <end position="99"/>
    </location>
</feature>
<evidence type="ECO:0000256" key="1">
    <source>
        <dbReference type="SAM" id="MobiDB-lite"/>
    </source>
</evidence>
<dbReference type="Proteomes" id="UP000070544">
    <property type="component" value="Unassembled WGS sequence"/>
</dbReference>
<dbReference type="EMBL" id="KQ965760">
    <property type="protein sequence ID" value="KXS15648.1"/>
    <property type="molecule type" value="Genomic_DNA"/>
</dbReference>
<evidence type="ECO:0000313" key="3">
    <source>
        <dbReference type="Proteomes" id="UP000070544"/>
    </source>
</evidence>